<sequence>MSLLAGAAGAAPCAYAAPLPDCAGLRAPQESGACVLRAADGSGFQARWAGVPERPTTADPDGSWHVHVEVEVFGPDGALRQRVGQDGPKPPYLTPADLDGDGRDELLVAMVYGGAGGNGSAEVWHDGGSGYAEAGEVGLGARPTGWRGVFAVDSHVDAGARALDFYRFEGGEVVGAATVLRPFKDGRCEARLGDIAGLGLTASEAEERFCAEASRAT</sequence>
<gene>
    <name evidence="3" type="ORF">HMPREF9336_01081</name>
</gene>
<dbReference type="Proteomes" id="UP000004816">
    <property type="component" value="Unassembled WGS sequence"/>
</dbReference>
<reference evidence="3 4" key="1">
    <citation type="journal article" date="2011" name="Stand. Genomic Sci.">
        <title>High quality draft genome sequence of Segniliparus rugosus CDC 945(T)= (ATCC BAA-974(T)).</title>
        <authorList>
            <person name="Earl A.M."/>
            <person name="Desjardins C.A."/>
            <person name="Fitzgerald M.G."/>
            <person name="Arachchi H.M."/>
            <person name="Zeng Q."/>
            <person name="Mehta T."/>
            <person name="Griggs A."/>
            <person name="Birren B.W."/>
            <person name="Toney N.C."/>
            <person name="Carr J."/>
            <person name="Posey J."/>
            <person name="Butler W.R."/>
        </authorList>
    </citation>
    <scope>NUCLEOTIDE SEQUENCE [LARGE SCALE GENOMIC DNA]</scope>
    <source>
        <strain evidence="4">ATCC BAA-974 / DSM 45345 / CCUG 50838 / CIP 108380 / JCM 13579 / CDC 945</strain>
    </source>
</reference>
<dbReference type="AlphaFoldDB" id="E5XNL0"/>
<comment type="caution">
    <text evidence="3">The sequence shown here is derived from an EMBL/GenBank/DDBJ whole genome shotgun (WGS) entry which is preliminary data.</text>
</comment>
<accession>E5XNL0</accession>
<feature type="signal peptide" evidence="2">
    <location>
        <begin position="1"/>
        <end position="16"/>
    </location>
</feature>
<name>E5XNL0_SEGRC</name>
<dbReference type="EMBL" id="ACZI02000003">
    <property type="protein sequence ID" value="EFV14060.2"/>
    <property type="molecule type" value="Genomic_DNA"/>
</dbReference>
<protein>
    <recommendedName>
        <fullName evidence="5">FG-GAP repeat protein</fullName>
    </recommendedName>
</protein>
<keyword evidence="4" id="KW-1185">Reference proteome</keyword>
<proteinExistence type="predicted"/>
<evidence type="ECO:0000256" key="2">
    <source>
        <dbReference type="SAM" id="SignalP"/>
    </source>
</evidence>
<evidence type="ECO:0000313" key="4">
    <source>
        <dbReference type="Proteomes" id="UP000004816"/>
    </source>
</evidence>
<organism evidence="3 4">
    <name type="scientific">Segniliparus rugosus (strain ATCC BAA-974 / DSM 45345 / CCUG 50838 / CIP 108380 / JCM 13579 / CDC 945)</name>
    <dbReference type="NCBI Taxonomy" id="679197"/>
    <lineage>
        <taxon>Bacteria</taxon>
        <taxon>Bacillati</taxon>
        <taxon>Actinomycetota</taxon>
        <taxon>Actinomycetes</taxon>
        <taxon>Mycobacteriales</taxon>
        <taxon>Segniliparaceae</taxon>
        <taxon>Segniliparus</taxon>
    </lineage>
</organism>
<dbReference type="STRING" id="679197.HMPREF9336_01081"/>
<evidence type="ECO:0008006" key="5">
    <source>
        <dbReference type="Google" id="ProtNLM"/>
    </source>
</evidence>
<feature type="chain" id="PRO_5039557855" description="FG-GAP repeat protein" evidence="2">
    <location>
        <begin position="17"/>
        <end position="217"/>
    </location>
</feature>
<dbReference type="InterPro" id="IPR028994">
    <property type="entry name" value="Integrin_alpha_N"/>
</dbReference>
<dbReference type="HOGENOM" id="CLU_104585_0_0_11"/>
<evidence type="ECO:0000313" key="3">
    <source>
        <dbReference type="EMBL" id="EFV14060.2"/>
    </source>
</evidence>
<feature type="region of interest" description="Disordered" evidence="1">
    <location>
        <begin position="79"/>
        <end position="98"/>
    </location>
</feature>
<dbReference type="SUPFAM" id="SSF69318">
    <property type="entry name" value="Integrin alpha N-terminal domain"/>
    <property type="match status" value="1"/>
</dbReference>
<evidence type="ECO:0000256" key="1">
    <source>
        <dbReference type="SAM" id="MobiDB-lite"/>
    </source>
</evidence>
<keyword evidence="2" id="KW-0732">Signal</keyword>